<comment type="caution">
    <text evidence="1">The sequence shown here is derived from an EMBL/GenBank/DDBJ whole genome shotgun (WGS) entry which is preliminary data.</text>
</comment>
<dbReference type="EMBL" id="ARXS01000026">
    <property type="protein sequence ID" value="MCU5784181.1"/>
    <property type="molecule type" value="Genomic_DNA"/>
</dbReference>
<organism evidence="1 2">
    <name type="scientific">Alloalcanivorax balearicus MACL04</name>
    <dbReference type="NCBI Taxonomy" id="1177182"/>
    <lineage>
        <taxon>Bacteria</taxon>
        <taxon>Pseudomonadati</taxon>
        <taxon>Pseudomonadota</taxon>
        <taxon>Gammaproteobacteria</taxon>
        <taxon>Oceanospirillales</taxon>
        <taxon>Alcanivoracaceae</taxon>
        <taxon>Alloalcanivorax</taxon>
    </lineage>
</organism>
<gene>
    <name evidence="1" type="ORF">MA04_03481</name>
</gene>
<name>A0ABT2R333_9GAMM</name>
<evidence type="ECO:0000313" key="1">
    <source>
        <dbReference type="EMBL" id="MCU5784181.1"/>
    </source>
</evidence>
<reference evidence="1" key="1">
    <citation type="submission" date="2012-09" db="EMBL/GenBank/DDBJ databases">
        <title>Genome Sequence of alkane-degrading Bacterium Alcanivorax balearicus MACL04.</title>
        <authorList>
            <person name="Lai Q."/>
            <person name="Shao Z."/>
        </authorList>
    </citation>
    <scope>NUCLEOTIDE SEQUENCE</scope>
    <source>
        <strain evidence="1">MACL04</strain>
    </source>
</reference>
<accession>A0ABT2R333</accession>
<evidence type="ECO:0000313" key="2">
    <source>
        <dbReference type="Proteomes" id="UP001064106"/>
    </source>
</evidence>
<protein>
    <submittedName>
        <fullName evidence="1">Uncharacterized protein</fullName>
    </submittedName>
</protein>
<dbReference type="Proteomes" id="UP001064106">
    <property type="component" value="Unassembled WGS sequence"/>
</dbReference>
<proteinExistence type="predicted"/>
<sequence length="86" mass="9484">MSAAGGVHFADYRQQFPSGFVESGGGVAQDTSFQFLKEIRQRHFQGITKPPQPLYRELLLVALDAGQIARVGVRPERHVLESFVAA</sequence>
<keyword evidence="2" id="KW-1185">Reference proteome</keyword>